<gene>
    <name evidence="3" type="ORF">TRM7615_01592</name>
</gene>
<dbReference type="InterPro" id="IPR018152">
    <property type="entry name" value="SOD_Cu/Zn_BS"/>
</dbReference>
<evidence type="ECO:0008006" key="5">
    <source>
        <dbReference type="Google" id="ProtNLM"/>
    </source>
</evidence>
<feature type="chain" id="PRO_5015312224" description="Peptidase M23" evidence="2">
    <location>
        <begin position="19"/>
        <end position="59"/>
    </location>
</feature>
<accession>A0A2R8C6V4</accession>
<dbReference type="OrthoDB" id="7877374at2"/>
<dbReference type="Proteomes" id="UP000244898">
    <property type="component" value="Unassembled WGS sequence"/>
</dbReference>
<keyword evidence="1" id="KW-1133">Transmembrane helix</keyword>
<protein>
    <recommendedName>
        <fullName evidence="5">Peptidase M23</fullName>
    </recommendedName>
</protein>
<keyword evidence="1" id="KW-0472">Membrane</keyword>
<evidence type="ECO:0000313" key="4">
    <source>
        <dbReference type="Proteomes" id="UP000244898"/>
    </source>
</evidence>
<feature type="signal peptide" evidence="2">
    <location>
        <begin position="1"/>
        <end position="18"/>
    </location>
</feature>
<evidence type="ECO:0000256" key="1">
    <source>
        <dbReference type="SAM" id="Phobius"/>
    </source>
</evidence>
<dbReference type="AlphaFoldDB" id="A0A2R8C6V4"/>
<sequence>MKYVLTPIAALTAMPALAHSGAHLHPHGSESWLAVVLAAVVVIGTIVLVRARAGKGPRR</sequence>
<dbReference type="RefSeq" id="WP_108786348.1">
    <property type="nucleotide sequence ID" value="NZ_ONZG01000003.1"/>
</dbReference>
<evidence type="ECO:0000313" key="3">
    <source>
        <dbReference type="EMBL" id="SPJ28096.1"/>
    </source>
</evidence>
<reference evidence="4" key="1">
    <citation type="submission" date="2018-03" db="EMBL/GenBank/DDBJ databases">
        <authorList>
            <person name="Rodrigo-Torres L."/>
            <person name="Arahal R. D."/>
            <person name="Lucena T."/>
        </authorList>
    </citation>
    <scope>NUCLEOTIDE SEQUENCE [LARGE SCALE GENOMIC DNA]</scope>
    <source>
        <strain evidence="4">CECT 7615</strain>
    </source>
</reference>
<dbReference type="PROSITE" id="PS00087">
    <property type="entry name" value="SOD_CU_ZN_1"/>
    <property type="match status" value="1"/>
</dbReference>
<keyword evidence="1" id="KW-0812">Transmembrane</keyword>
<keyword evidence="2" id="KW-0732">Signal</keyword>
<dbReference type="EMBL" id="ONZG01000003">
    <property type="protein sequence ID" value="SPJ28096.1"/>
    <property type="molecule type" value="Genomic_DNA"/>
</dbReference>
<organism evidence="3 4">
    <name type="scientific">Falsiruegeria mediterranea M17</name>
    <dbReference type="NCBI Taxonomy" id="1200281"/>
    <lineage>
        <taxon>Bacteria</taxon>
        <taxon>Pseudomonadati</taxon>
        <taxon>Pseudomonadota</taxon>
        <taxon>Alphaproteobacteria</taxon>
        <taxon>Rhodobacterales</taxon>
        <taxon>Roseobacteraceae</taxon>
        <taxon>Falsiruegeria</taxon>
    </lineage>
</organism>
<keyword evidence="4" id="KW-1185">Reference proteome</keyword>
<name>A0A2R8C6V4_9RHOB</name>
<feature type="transmembrane region" description="Helical" evidence="1">
    <location>
        <begin position="30"/>
        <end position="49"/>
    </location>
</feature>
<proteinExistence type="predicted"/>
<evidence type="ECO:0000256" key="2">
    <source>
        <dbReference type="SAM" id="SignalP"/>
    </source>
</evidence>